<keyword evidence="5 8" id="KW-0472">Membrane</keyword>
<reference evidence="10 11" key="1">
    <citation type="submission" date="2016-10" db="EMBL/GenBank/DDBJ databases">
        <authorList>
            <person name="de Groot N.N."/>
        </authorList>
    </citation>
    <scope>NUCLEOTIDE SEQUENCE [LARGE SCALE GENOMIC DNA]</scope>
    <source>
        <strain evidence="10 11">DSM 16077</strain>
    </source>
</reference>
<keyword evidence="11" id="KW-1185">Reference proteome</keyword>
<keyword evidence="6" id="KW-0143">Chaperone</keyword>
<evidence type="ECO:0000259" key="9">
    <source>
        <dbReference type="Pfam" id="PF13145"/>
    </source>
</evidence>
<dbReference type="InterPro" id="IPR027304">
    <property type="entry name" value="Trigger_fact/SurA_dom_sf"/>
</dbReference>
<feature type="transmembrane region" description="Helical" evidence="8">
    <location>
        <begin position="12"/>
        <end position="34"/>
    </location>
</feature>
<evidence type="ECO:0000313" key="11">
    <source>
        <dbReference type="Proteomes" id="UP000199759"/>
    </source>
</evidence>
<dbReference type="Gene3D" id="1.10.4030.10">
    <property type="entry name" value="Porin chaperone SurA, peptide-binding domain"/>
    <property type="match status" value="1"/>
</dbReference>
<dbReference type="InterPro" id="IPR052029">
    <property type="entry name" value="PpiD_chaperone"/>
</dbReference>
<evidence type="ECO:0000313" key="10">
    <source>
        <dbReference type="EMBL" id="SDL90341.1"/>
    </source>
</evidence>
<evidence type="ECO:0000256" key="1">
    <source>
        <dbReference type="ARBA" id="ARBA00004401"/>
    </source>
</evidence>
<dbReference type="GO" id="GO:0005886">
    <property type="term" value="C:plasma membrane"/>
    <property type="evidence" value="ECO:0007669"/>
    <property type="project" value="UniProtKB-SubCell"/>
</dbReference>
<gene>
    <name evidence="10" type="ORF">SAMN04488568_1035</name>
</gene>
<comment type="similarity">
    <text evidence="7">Belongs to the PpiD chaperone family.</text>
</comment>
<comment type="subcellular location">
    <subcellularLocation>
        <location evidence="1">Cell membrane</location>
        <topology evidence="1">Single-pass type II membrane protein</topology>
    </subcellularLocation>
</comment>
<keyword evidence="3 8" id="KW-0812">Transmembrane</keyword>
<keyword evidence="4 8" id="KW-1133">Transmembrane helix</keyword>
<dbReference type="EMBL" id="FNHG01000003">
    <property type="protein sequence ID" value="SDL90341.1"/>
    <property type="molecule type" value="Genomic_DNA"/>
</dbReference>
<accession>A0A1G9NVG1</accession>
<evidence type="ECO:0000256" key="3">
    <source>
        <dbReference type="ARBA" id="ARBA00022692"/>
    </source>
</evidence>
<dbReference type="Pfam" id="PF13624">
    <property type="entry name" value="SurA_N_3"/>
    <property type="match status" value="1"/>
</dbReference>
<proteinExistence type="inferred from homology"/>
<dbReference type="Pfam" id="PF13145">
    <property type="entry name" value="Rotamase_2"/>
    <property type="match status" value="1"/>
</dbReference>
<dbReference type="Proteomes" id="UP000199759">
    <property type="component" value="Unassembled WGS sequence"/>
</dbReference>
<evidence type="ECO:0000256" key="4">
    <source>
        <dbReference type="ARBA" id="ARBA00022989"/>
    </source>
</evidence>
<dbReference type="InterPro" id="IPR000297">
    <property type="entry name" value="PPIase_PpiC"/>
</dbReference>
<evidence type="ECO:0000256" key="2">
    <source>
        <dbReference type="ARBA" id="ARBA00022475"/>
    </source>
</evidence>
<protein>
    <submittedName>
        <fullName evidence="10">PPIC-type PPIASE domain-containing protein</fullName>
    </submittedName>
</protein>
<dbReference type="PANTHER" id="PTHR47529">
    <property type="entry name" value="PEPTIDYL-PROLYL CIS-TRANS ISOMERASE D"/>
    <property type="match status" value="1"/>
</dbReference>
<dbReference type="STRING" id="144026.SAMN04488568_1035"/>
<name>A0A1G9NVG1_9PROT</name>
<keyword evidence="2" id="KW-1003">Cell membrane</keyword>
<dbReference type="SUPFAM" id="SSF109998">
    <property type="entry name" value="Triger factor/SurA peptide-binding domain-like"/>
    <property type="match status" value="1"/>
</dbReference>
<evidence type="ECO:0000256" key="5">
    <source>
        <dbReference type="ARBA" id="ARBA00023136"/>
    </source>
</evidence>
<evidence type="ECO:0000256" key="6">
    <source>
        <dbReference type="ARBA" id="ARBA00023186"/>
    </source>
</evidence>
<sequence length="644" mass="69709">MLTNFRAFAQSPFALVIIVLLVLGFALYGVGGIFTGSGTAVVVVGNEQISQRELAQAFEREMQGVQEQNPELTREQALQAGLGDQVLQRLIVQAAFFAKARELGLVTSDRALSTELRNYEAFLNPVTGAFDTTLYRSTLQNARFAPAEFERSITEDMTRAQLAGALTSGNLTPTVMAGTRYLVEQEQRRIRALILDASEADAIEDPTDEQLQAFIDANPDQVDQLGLPVFTAPEFRAITLVRFRLEDYILDVDVDESVLRETYEYQVENGVLGTPAQRSFVQLITPDEATAGQVASRLTAGESAEAIAAELGLDTPLSQTDAQAYQVPDSRLATAIFAMADGETGAVEGSFGWSAIQITAATDATVPSFEDQLDALRTEAARAEATNAMYDAMAAFEQERSNGATLEDAAQRAGIPLEAYVPLDQYARAQDGEIDFQRFQALASDVLRVAFEQFAGFAINLEQYNETDWFTLRVDDIIPSQPRELADVRAEAEAIWRAAEADTQLQARADEALAQLQAGDDMEMVVLTSGGRIETSTLKRDETAGSFASHIVGQAFSLDPGEPVLAVRRGAGPHMIIVVDEIIPSDLARAGLGEVEQRAAAIAAEINDDILVSAQTALLSEYEIDGSSVDQRLRAAALGQTETP</sequence>
<evidence type="ECO:0000256" key="7">
    <source>
        <dbReference type="ARBA" id="ARBA00038408"/>
    </source>
</evidence>
<feature type="domain" description="PpiC" evidence="9">
    <location>
        <begin position="254"/>
        <end position="371"/>
    </location>
</feature>
<dbReference type="AlphaFoldDB" id="A0A1G9NVG1"/>
<evidence type="ECO:0000256" key="8">
    <source>
        <dbReference type="SAM" id="Phobius"/>
    </source>
</evidence>
<dbReference type="PANTHER" id="PTHR47529:SF1">
    <property type="entry name" value="PERIPLASMIC CHAPERONE PPID"/>
    <property type="match status" value="1"/>
</dbReference>
<dbReference type="GO" id="GO:0003755">
    <property type="term" value="F:peptidyl-prolyl cis-trans isomerase activity"/>
    <property type="evidence" value="ECO:0007669"/>
    <property type="project" value="InterPro"/>
</dbReference>
<organism evidence="10 11">
    <name type="scientific">Maricaulis salignorans</name>
    <dbReference type="NCBI Taxonomy" id="144026"/>
    <lineage>
        <taxon>Bacteria</taxon>
        <taxon>Pseudomonadati</taxon>
        <taxon>Pseudomonadota</taxon>
        <taxon>Alphaproteobacteria</taxon>
        <taxon>Maricaulales</taxon>
        <taxon>Maricaulaceae</taxon>
        <taxon>Maricaulis</taxon>
    </lineage>
</organism>